<dbReference type="PROSITE" id="PS50889">
    <property type="entry name" value="S4"/>
    <property type="match status" value="1"/>
</dbReference>
<gene>
    <name evidence="4" type="ORF">J2S13_000439</name>
</gene>
<dbReference type="SMART" id="SM01245">
    <property type="entry name" value="Jag_N"/>
    <property type="match status" value="1"/>
</dbReference>
<name>A0AAJ1T156_9BACI</name>
<proteinExistence type="predicted"/>
<comment type="caution">
    <text evidence="4">The sequence shown here is derived from an EMBL/GenBank/DDBJ whole genome shotgun (WGS) entry which is preliminary data.</text>
</comment>
<reference evidence="4" key="1">
    <citation type="submission" date="2023-07" db="EMBL/GenBank/DDBJ databases">
        <title>Genomic Encyclopedia of Type Strains, Phase IV (KMG-IV): sequencing the most valuable type-strain genomes for metagenomic binning, comparative biology and taxonomic classification.</title>
        <authorList>
            <person name="Goeker M."/>
        </authorList>
    </citation>
    <scope>NUCLEOTIDE SEQUENCE</scope>
    <source>
        <strain evidence="4">DSM 23947</strain>
    </source>
</reference>
<dbReference type="Pfam" id="PF20250">
    <property type="entry name" value="FapA_N"/>
    <property type="match status" value="1"/>
</dbReference>
<evidence type="ECO:0000313" key="5">
    <source>
        <dbReference type="Proteomes" id="UP001237207"/>
    </source>
</evidence>
<dbReference type="GO" id="GO:0003723">
    <property type="term" value="F:RNA binding"/>
    <property type="evidence" value="ECO:0007669"/>
    <property type="project" value="UniProtKB-KW"/>
</dbReference>
<dbReference type="InterPro" id="IPR046865">
    <property type="entry name" value="FapA_b_solenoid"/>
</dbReference>
<dbReference type="EMBL" id="JAUSUC010000003">
    <property type="protein sequence ID" value="MDQ0214044.1"/>
    <property type="molecule type" value="Genomic_DNA"/>
</dbReference>
<dbReference type="RefSeq" id="WP_307256046.1">
    <property type="nucleotide sequence ID" value="NZ_JAUSUC010000003.1"/>
</dbReference>
<evidence type="ECO:0000259" key="3">
    <source>
        <dbReference type="SMART" id="SM01245"/>
    </source>
</evidence>
<accession>A0AAJ1T156</accession>
<keyword evidence="1" id="KW-0694">RNA-binding</keyword>
<dbReference type="Pfam" id="PF14804">
    <property type="entry name" value="Jag_N"/>
    <property type="match status" value="1"/>
</dbReference>
<dbReference type="InterPro" id="IPR046866">
    <property type="entry name" value="FapA_N"/>
</dbReference>
<dbReference type="PANTHER" id="PTHR38032:SF1">
    <property type="entry name" value="RNA-BINDING PROTEIN KHPB N-TERMINAL DOMAIN-CONTAINING PROTEIN"/>
    <property type="match status" value="1"/>
</dbReference>
<dbReference type="InterPro" id="IPR038247">
    <property type="entry name" value="Jag_N_dom_sf"/>
</dbReference>
<dbReference type="PANTHER" id="PTHR38032">
    <property type="entry name" value="POLYMERASE-RELATED"/>
    <property type="match status" value="1"/>
</dbReference>
<organism evidence="4 5">
    <name type="scientific">Oikeobacillus pervagus</name>
    <dbReference type="NCBI Taxonomy" id="1325931"/>
    <lineage>
        <taxon>Bacteria</taxon>
        <taxon>Bacillati</taxon>
        <taxon>Bacillota</taxon>
        <taxon>Bacilli</taxon>
        <taxon>Bacillales</taxon>
        <taxon>Bacillaceae</taxon>
        <taxon>Oikeobacillus</taxon>
    </lineage>
</organism>
<feature type="coiled-coil region" evidence="2">
    <location>
        <begin position="429"/>
        <end position="460"/>
    </location>
</feature>
<dbReference type="AlphaFoldDB" id="A0AAJ1T156"/>
<dbReference type="InterPro" id="IPR032782">
    <property type="entry name" value="KhpB_N"/>
</dbReference>
<evidence type="ECO:0000256" key="1">
    <source>
        <dbReference type="PROSITE-ProRule" id="PRU00182"/>
    </source>
</evidence>
<dbReference type="Gene3D" id="3.30.30.80">
    <property type="entry name" value="probable RNA-binding protein from clostridium symbiosum atcc 14940"/>
    <property type="match status" value="1"/>
</dbReference>
<dbReference type="InterPro" id="IPR005646">
    <property type="entry name" value="FapA"/>
</dbReference>
<evidence type="ECO:0000313" key="4">
    <source>
        <dbReference type="EMBL" id="MDQ0214044.1"/>
    </source>
</evidence>
<dbReference type="Proteomes" id="UP001237207">
    <property type="component" value="Unassembled WGS sequence"/>
</dbReference>
<keyword evidence="5" id="KW-1185">Reference proteome</keyword>
<protein>
    <submittedName>
        <fullName evidence="4">Uncharacterized protein (DUF342 family)</fullName>
    </submittedName>
</protein>
<evidence type="ECO:0000256" key="2">
    <source>
        <dbReference type="SAM" id="Coils"/>
    </source>
</evidence>
<keyword evidence="2" id="KW-0175">Coiled coil</keyword>
<sequence length="664" mass="74427">MDNAVIIKGQTIEEAIEKALTQLHASRDQVEIEVLRKNSSTLFGLHQKKAIVQVTKKGKTMDQEHSSYIKTDRETNNENILEESNQPLGKAWIKNGKIYFSCDENHSPSIIPNEKLTIFVNGQKITEKTEITSQDRIEIQLTENKMASEFHIQLVENNMKVLLKVKPGKKIIYLPKDSEARSPLTIDVEEKLLSLNDLTVSMILNELNKQNIVEGIDENAILQAIKQGEEGEWVIATGTPVQQGTDGKIDFLVSYETTNISPRMTEKGSVDFREVKRIPHVEERQWIATIQPSVAGSPGKNVKGEILKPKPVHEFSILPGKGITVKGDRVYSTVNGKPHIDRRGNIVKIEVNDEFFHQGNVDLSSGNIRFQGNLNIAGNIEESMEVEAKGEILVHGTVSNAIASAGKSFTIVKNVFSSDISAGASNAIVADFTDQLNEIRNDLKEILQSVKAILKQMTTEQRKKLRDPQLINVLIEKKYPTFPLRVKLFVQKITKKQSHLSEEWIGLGNHLYRIVMNSIHQPDVRVYEQLLKEIDQMYEFYAVQRDEATVLTVPYAINSQLYSSGDVQVTGQGLYNSVVKAKGKVKVAGFIKGGEVTAGKLVEAEEAGSEFGVHTEIKVDEDGMISMKTVYADTMIQIGKRRHHFDRTCHYVKARISDEGDIIF</sequence>
<dbReference type="Pfam" id="PF03961">
    <property type="entry name" value="FapA"/>
    <property type="match status" value="1"/>
</dbReference>
<feature type="domain" description="RNA-binding protein KhpB N-terminal" evidence="3">
    <location>
        <begin position="6"/>
        <end position="57"/>
    </location>
</feature>